<name>A0A2K3MLM0_TRIPR</name>
<reference evidence="2 3" key="2">
    <citation type="journal article" date="2017" name="Front. Plant Sci.">
        <title>Gene Classification and Mining of Molecular Markers Useful in Red Clover (Trifolium pratense) Breeding.</title>
        <authorList>
            <person name="Istvanek J."/>
            <person name="Dluhosova J."/>
            <person name="Dluhos P."/>
            <person name="Patkova L."/>
            <person name="Nedelnik J."/>
            <person name="Repkova J."/>
        </authorList>
    </citation>
    <scope>NUCLEOTIDE SEQUENCE [LARGE SCALE GENOMIC DNA]</scope>
    <source>
        <strain evidence="3">cv. Tatra</strain>
        <tissue evidence="2">Young leaves</tissue>
    </source>
</reference>
<dbReference type="Proteomes" id="UP000236291">
    <property type="component" value="Unassembled WGS sequence"/>
</dbReference>
<evidence type="ECO:0000313" key="3">
    <source>
        <dbReference type="Proteomes" id="UP000236291"/>
    </source>
</evidence>
<sequence>MFGDKNKNKSKSKSKNNNDGNIPRPEFMQSEPRFSTTEAYTDDDYAMRSSSAASPMSPYNYDPG</sequence>
<feature type="non-terminal residue" evidence="2">
    <location>
        <position position="64"/>
    </location>
</feature>
<organism evidence="2 3">
    <name type="scientific">Trifolium pratense</name>
    <name type="common">Red clover</name>
    <dbReference type="NCBI Taxonomy" id="57577"/>
    <lineage>
        <taxon>Eukaryota</taxon>
        <taxon>Viridiplantae</taxon>
        <taxon>Streptophyta</taxon>
        <taxon>Embryophyta</taxon>
        <taxon>Tracheophyta</taxon>
        <taxon>Spermatophyta</taxon>
        <taxon>Magnoliopsida</taxon>
        <taxon>eudicotyledons</taxon>
        <taxon>Gunneridae</taxon>
        <taxon>Pentapetalae</taxon>
        <taxon>rosids</taxon>
        <taxon>fabids</taxon>
        <taxon>Fabales</taxon>
        <taxon>Fabaceae</taxon>
        <taxon>Papilionoideae</taxon>
        <taxon>50 kb inversion clade</taxon>
        <taxon>NPAAA clade</taxon>
        <taxon>Hologalegina</taxon>
        <taxon>IRL clade</taxon>
        <taxon>Trifolieae</taxon>
        <taxon>Trifolium</taxon>
    </lineage>
</organism>
<comment type="caution">
    <text evidence="2">The sequence shown here is derived from an EMBL/GenBank/DDBJ whole genome shotgun (WGS) entry which is preliminary data.</text>
</comment>
<protein>
    <submittedName>
        <fullName evidence="2">Uncharacterized protein</fullName>
    </submittedName>
</protein>
<evidence type="ECO:0000256" key="1">
    <source>
        <dbReference type="SAM" id="MobiDB-lite"/>
    </source>
</evidence>
<feature type="region of interest" description="Disordered" evidence="1">
    <location>
        <begin position="1"/>
        <end position="64"/>
    </location>
</feature>
<proteinExistence type="predicted"/>
<reference evidence="2 3" key="1">
    <citation type="journal article" date="2014" name="Am. J. Bot.">
        <title>Genome assembly and annotation for red clover (Trifolium pratense; Fabaceae).</title>
        <authorList>
            <person name="Istvanek J."/>
            <person name="Jaros M."/>
            <person name="Krenek A."/>
            <person name="Repkova J."/>
        </authorList>
    </citation>
    <scope>NUCLEOTIDE SEQUENCE [LARGE SCALE GENOMIC DNA]</scope>
    <source>
        <strain evidence="3">cv. Tatra</strain>
        <tissue evidence="2">Young leaves</tissue>
    </source>
</reference>
<dbReference type="EMBL" id="ASHM01067089">
    <property type="protein sequence ID" value="PNX91688.1"/>
    <property type="molecule type" value="Genomic_DNA"/>
</dbReference>
<dbReference type="AlphaFoldDB" id="A0A2K3MLM0"/>
<gene>
    <name evidence="2" type="ORF">L195_g047821</name>
</gene>
<accession>A0A2K3MLM0</accession>
<feature type="compositionally biased region" description="Low complexity" evidence="1">
    <location>
        <begin position="47"/>
        <end position="58"/>
    </location>
</feature>
<evidence type="ECO:0000313" key="2">
    <source>
        <dbReference type="EMBL" id="PNX91688.1"/>
    </source>
</evidence>